<feature type="transmembrane region" description="Helical" evidence="19">
    <location>
        <begin position="105"/>
        <end position="123"/>
    </location>
</feature>
<evidence type="ECO:0000256" key="9">
    <source>
        <dbReference type="ARBA" id="ARBA00022857"/>
    </source>
</evidence>
<evidence type="ECO:0000256" key="3">
    <source>
        <dbReference type="ARBA" id="ARBA00007742"/>
    </source>
</evidence>
<feature type="domain" description="3-oxo-5-alpha-steroid 4-dehydrogenase C-terminal" evidence="20">
    <location>
        <begin position="130"/>
        <end position="275"/>
    </location>
</feature>
<dbReference type="PROSITE" id="PS50244">
    <property type="entry name" value="S5A_REDUCTASE"/>
    <property type="match status" value="1"/>
</dbReference>
<keyword evidence="6" id="KW-0221">Differentiation</keyword>
<evidence type="ECO:0000256" key="7">
    <source>
        <dbReference type="ARBA" id="ARBA00022824"/>
    </source>
</evidence>
<keyword evidence="13 19" id="KW-0472">Membrane</keyword>
<evidence type="ECO:0000256" key="14">
    <source>
        <dbReference type="ARBA" id="ARBA00037789"/>
    </source>
</evidence>
<evidence type="ECO:0000256" key="6">
    <source>
        <dbReference type="ARBA" id="ARBA00022782"/>
    </source>
</evidence>
<evidence type="ECO:0000256" key="16">
    <source>
        <dbReference type="ARBA" id="ARBA00041664"/>
    </source>
</evidence>
<comment type="similarity">
    <text evidence="3">Belongs to the steroid 5-alpha reductase family.</text>
</comment>
<sequence>MASPAESWSWNTGRTEEQALFWTCVVLNCSFLVALVVLLSGVEAPYGRYNQGGGAEQSGVLKAVTQFNMDAKLAWILQECPTLVAAAICWFLGDEVCTSSLGNRLLFFCFVAHYVNRTIIYPLRMKGSKPTPLPIMLMALAFCAVNGYVQCRSLTKFLVIPLNSWTFLGLGIWALGLYINHDADRILRNLRKPGETGYKIPHGGMFEYVSGANFFGEIVEWTGFAIAMGGALPGATFALCTACNIGPRALAHHNWYLQQFSDEYPQDRYALIPFVC</sequence>
<dbReference type="Proteomes" id="UP000654075">
    <property type="component" value="Unassembled WGS sequence"/>
</dbReference>
<dbReference type="Pfam" id="PF02544">
    <property type="entry name" value="Steroid_dh"/>
    <property type="match status" value="1"/>
</dbReference>
<comment type="catalytic activity">
    <reaction evidence="18">
        <text>androst-4-ene-3,17-dione + NADPH + H(+) = 5alpha-androstan-3,17-dione + NADP(+)</text>
        <dbReference type="Rhea" id="RHEA:50816"/>
        <dbReference type="ChEBI" id="CHEBI:15378"/>
        <dbReference type="ChEBI" id="CHEBI:15994"/>
        <dbReference type="ChEBI" id="CHEBI:16422"/>
        <dbReference type="ChEBI" id="CHEBI:57783"/>
        <dbReference type="ChEBI" id="CHEBI:58349"/>
    </reaction>
    <physiologicalReaction direction="left-to-right" evidence="18">
        <dbReference type="Rhea" id="RHEA:50817"/>
    </physiologicalReaction>
</comment>
<keyword evidence="7" id="KW-0256">Endoplasmic reticulum</keyword>
<dbReference type="EMBL" id="CAJNNV010025062">
    <property type="protein sequence ID" value="CAE8611955.1"/>
    <property type="molecule type" value="Genomic_DNA"/>
</dbReference>
<evidence type="ECO:0000256" key="13">
    <source>
        <dbReference type="ARBA" id="ARBA00023136"/>
    </source>
</evidence>
<comment type="function">
    <text evidence="14">Converts testosterone into 5-alpha-dihydrotestosterone and progesterone or corticosterone into their corresponding 5-alpha-3-oxosteroids. It plays a central role in sexual differentiation and androgen physiology.</text>
</comment>
<dbReference type="GO" id="GO:0006694">
    <property type="term" value="P:steroid biosynthetic process"/>
    <property type="evidence" value="ECO:0007669"/>
    <property type="project" value="TreeGrafter"/>
</dbReference>
<evidence type="ECO:0000256" key="2">
    <source>
        <dbReference type="ARBA" id="ARBA00004524"/>
    </source>
</evidence>
<proteinExistence type="inferred from homology"/>
<dbReference type="InterPro" id="IPR001104">
    <property type="entry name" value="3-oxo-5_a-steroid_4-DH_C"/>
</dbReference>
<name>A0A813FNJ3_POLGL</name>
<dbReference type="GO" id="GO:0030154">
    <property type="term" value="P:cell differentiation"/>
    <property type="evidence" value="ECO:0007669"/>
    <property type="project" value="UniProtKB-KW"/>
</dbReference>
<evidence type="ECO:0000256" key="10">
    <source>
        <dbReference type="ARBA" id="ARBA00022989"/>
    </source>
</evidence>
<keyword evidence="11" id="KW-0560">Oxidoreductase</keyword>
<evidence type="ECO:0000256" key="5">
    <source>
        <dbReference type="ARBA" id="ARBA00022692"/>
    </source>
</evidence>
<dbReference type="OMA" id="PEEWYTD"/>
<evidence type="ECO:0000256" key="17">
    <source>
        <dbReference type="ARBA" id="ARBA00042579"/>
    </source>
</evidence>
<keyword evidence="5 19" id="KW-0812">Transmembrane</keyword>
<comment type="caution">
    <text evidence="21">The sequence shown here is derived from an EMBL/GenBank/DDBJ whole genome shotgun (WGS) entry which is preliminary data.</text>
</comment>
<evidence type="ECO:0000256" key="1">
    <source>
        <dbReference type="ARBA" id="ARBA00004477"/>
    </source>
</evidence>
<evidence type="ECO:0000256" key="12">
    <source>
        <dbReference type="ARBA" id="ARBA00023098"/>
    </source>
</evidence>
<dbReference type="OrthoDB" id="5788137at2759"/>
<dbReference type="GO" id="GO:0005789">
    <property type="term" value="C:endoplasmic reticulum membrane"/>
    <property type="evidence" value="ECO:0007669"/>
    <property type="project" value="UniProtKB-SubCell"/>
</dbReference>
<dbReference type="InterPro" id="IPR039357">
    <property type="entry name" value="SRD5A/TECR"/>
</dbReference>
<organism evidence="21 22">
    <name type="scientific">Polarella glacialis</name>
    <name type="common">Dinoflagellate</name>
    <dbReference type="NCBI Taxonomy" id="89957"/>
    <lineage>
        <taxon>Eukaryota</taxon>
        <taxon>Sar</taxon>
        <taxon>Alveolata</taxon>
        <taxon>Dinophyceae</taxon>
        <taxon>Suessiales</taxon>
        <taxon>Suessiaceae</taxon>
        <taxon>Polarella</taxon>
    </lineage>
</organism>
<feature type="transmembrane region" description="Helical" evidence="19">
    <location>
        <begin position="157"/>
        <end position="179"/>
    </location>
</feature>
<keyword evidence="8" id="KW-0492">Microsome</keyword>
<evidence type="ECO:0000256" key="19">
    <source>
        <dbReference type="SAM" id="Phobius"/>
    </source>
</evidence>
<feature type="transmembrane region" description="Helical" evidence="19">
    <location>
        <begin position="20"/>
        <end position="42"/>
    </location>
</feature>
<keyword evidence="22" id="KW-1185">Reference proteome</keyword>
<dbReference type="EC" id="1.3.1.22" evidence="4"/>
<comment type="subcellular location">
    <subcellularLocation>
        <location evidence="1">Endoplasmic reticulum membrane</location>
        <topology evidence="1">Multi-pass membrane protein</topology>
    </subcellularLocation>
    <subcellularLocation>
        <location evidence="2">Microsome membrane</location>
    </subcellularLocation>
</comment>
<dbReference type="FunFam" id="1.20.120.1630:FF:000002">
    <property type="entry name" value="Steroid 5 alpha-reductase 1"/>
    <property type="match status" value="1"/>
</dbReference>
<protein>
    <recommendedName>
        <fullName evidence="15">3-oxo-5-alpha-steroid 4-dehydrogenase 1</fullName>
        <ecNumber evidence="4">1.3.1.22</ecNumber>
    </recommendedName>
    <alternativeName>
        <fullName evidence="16">SR type 1</fullName>
    </alternativeName>
    <alternativeName>
        <fullName evidence="17">Steroid 5-alpha-reductase 1</fullName>
    </alternativeName>
</protein>
<evidence type="ECO:0000256" key="15">
    <source>
        <dbReference type="ARBA" id="ARBA00039428"/>
    </source>
</evidence>
<feature type="transmembrane region" description="Helical" evidence="19">
    <location>
        <begin position="135"/>
        <end position="151"/>
    </location>
</feature>
<evidence type="ECO:0000256" key="8">
    <source>
        <dbReference type="ARBA" id="ARBA00022848"/>
    </source>
</evidence>
<evidence type="ECO:0000256" key="4">
    <source>
        <dbReference type="ARBA" id="ARBA00012049"/>
    </source>
</evidence>
<evidence type="ECO:0000259" key="20">
    <source>
        <dbReference type="Pfam" id="PF02544"/>
    </source>
</evidence>
<reference evidence="21" key="1">
    <citation type="submission" date="2021-02" db="EMBL/GenBank/DDBJ databases">
        <authorList>
            <person name="Dougan E. K."/>
            <person name="Rhodes N."/>
            <person name="Thang M."/>
            <person name="Chan C."/>
        </authorList>
    </citation>
    <scope>NUCLEOTIDE SEQUENCE</scope>
</reference>
<dbReference type="AlphaFoldDB" id="A0A813FNJ3"/>
<keyword evidence="10 19" id="KW-1133">Transmembrane helix</keyword>
<evidence type="ECO:0000256" key="18">
    <source>
        <dbReference type="ARBA" id="ARBA00049166"/>
    </source>
</evidence>
<dbReference type="InterPro" id="IPR016636">
    <property type="entry name" value="3-oxo-5-alpha-steroid_4-DH"/>
</dbReference>
<dbReference type="PANTHER" id="PTHR10556">
    <property type="entry name" value="3-OXO-5-ALPHA-STEROID 4-DEHYDROGENASE"/>
    <property type="match status" value="1"/>
</dbReference>
<keyword evidence="9" id="KW-0521">NADP</keyword>
<keyword evidence="12" id="KW-0443">Lipid metabolism</keyword>
<dbReference type="PANTHER" id="PTHR10556:SF57">
    <property type="entry name" value="3-OXO-5-ALPHA-STEROID 4-DEHYDROGENASE 1"/>
    <property type="match status" value="1"/>
</dbReference>
<dbReference type="PIRSF" id="PIRSF015596">
    <property type="entry name" value="5_alpha-SR2"/>
    <property type="match status" value="1"/>
</dbReference>
<dbReference type="Gene3D" id="1.20.120.1630">
    <property type="match status" value="1"/>
</dbReference>
<accession>A0A813FNJ3</accession>
<gene>
    <name evidence="21" type="ORF">PGLA1383_LOCUS29754</name>
</gene>
<evidence type="ECO:0000313" key="22">
    <source>
        <dbReference type="Proteomes" id="UP000654075"/>
    </source>
</evidence>
<evidence type="ECO:0000313" key="21">
    <source>
        <dbReference type="EMBL" id="CAE8611955.1"/>
    </source>
</evidence>
<dbReference type="GO" id="GO:0047751">
    <property type="term" value="F:3-oxo-5-alpha-steroid 4-dehydrogenase (NADP+) activity"/>
    <property type="evidence" value="ECO:0007669"/>
    <property type="project" value="UniProtKB-EC"/>
</dbReference>
<evidence type="ECO:0000256" key="11">
    <source>
        <dbReference type="ARBA" id="ARBA00023002"/>
    </source>
</evidence>
<feature type="transmembrane region" description="Helical" evidence="19">
    <location>
        <begin position="73"/>
        <end position="93"/>
    </location>
</feature>